<evidence type="ECO:0000256" key="5">
    <source>
        <dbReference type="ARBA" id="ARBA00023289"/>
    </source>
</evidence>
<dbReference type="CDD" id="cd01862">
    <property type="entry name" value="Rab7"/>
    <property type="match status" value="1"/>
</dbReference>
<dbReference type="PROSITE" id="PS51419">
    <property type="entry name" value="RAB"/>
    <property type="match status" value="1"/>
</dbReference>
<dbReference type="GeneID" id="92367162"/>
<evidence type="ECO:0000256" key="1">
    <source>
        <dbReference type="ARBA" id="ARBA00006270"/>
    </source>
</evidence>
<reference evidence="6 7" key="1">
    <citation type="submission" date="2016-10" db="EMBL/GenBank/DDBJ databases">
        <title>Reductive evolution of mitochondrial metabolism and differential evolution of invasion-related proteins in Cryptosporidium.</title>
        <authorList>
            <person name="Liu S."/>
            <person name="Roellig D.M."/>
            <person name="Guo Y."/>
            <person name="Li N."/>
            <person name="Frace M.A."/>
            <person name="Tang K."/>
            <person name="Zhang L."/>
            <person name="Feng Y."/>
            <person name="Xiao L."/>
        </authorList>
    </citation>
    <scope>NUCLEOTIDE SEQUENCE [LARGE SCALE GENOMIC DNA]</scope>
    <source>
        <strain evidence="6">30847</strain>
    </source>
</reference>
<dbReference type="InterPro" id="IPR001806">
    <property type="entry name" value="Small_GTPase"/>
</dbReference>
<dbReference type="PANTHER" id="PTHR47981">
    <property type="entry name" value="RAB FAMILY"/>
    <property type="match status" value="1"/>
</dbReference>
<name>A0A1J4MS63_9CRYT</name>
<gene>
    <name evidence="6" type="ORF">cand_029780</name>
</gene>
<keyword evidence="7" id="KW-1185">Reference proteome</keyword>
<evidence type="ECO:0000256" key="2">
    <source>
        <dbReference type="ARBA" id="ARBA00022741"/>
    </source>
</evidence>
<dbReference type="RefSeq" id="XP_067067579.1">
    <property type="nucleotide sequence ID" value="XM_067213205.1"/>
</dbReference>
<keyword evidence="5" id="KW-0636">Prenylation</keyword>
<dbReference type="OrthoDB" id="1436450at2759"/>
<dbReference type="SMART" id="SM00175">
    <property type="entry name" value="RAB"/>
    <property type="match status" value="1"/>
</dbReference>
<dbReference type="SMART" id="SM00173">
    <property type="entry name" value="RAS"/>
    <property type="match status" value="1"/>
</dbReference>
<dbReference type="SMART" id="SM00174">
    <property type="entry name" value="RHO"/>
    <property type="match status" value="1"/>
</dbReference>
<dbReference type="GO" id="GO:0003924">
    <property type="term" value="F:GTPase activity"/>
    <property type="evidence" value="ECO:0007669"/>
    <property type="project" value="InterPro"/>
</dbReference>
<dbReference type="PRINTS" id="PR00449">
    <property type="entry name" value="RASTRNSFRMNG"/>
</dbReference>
<evidence type="ECO:0000313" key="6">
    <source>
        <dbReference type="EMBL" id="OII75733.1"/>
    </source>
</evidence>
<dbReference type="VEuPathDB" id="CryptoDB:cand_029780"/>
<keyword evidence="4" id="KW-0449">Lipoprotein</keyword>
<dbReference type="EMBL" id="LRBS01000085">
    <property type="protein sequence ID" value="OII75733.1"/>
    <property type="molecule type" value="Genomic_DNA"/>
</dbReference>
<comment type="caution">
    <text evidence="6">The sequence shown here is derived from an EMBL/GenBank/DDBJ whole genome shotgun (WGS) entry which is preliminary data.</text>
</comment>
<evidence type="ECO:0000313" key="7">
    <source>
        <dbReference type="Proteomes" id="UP000186804"/>
    </source>
</evidence>
<dbReference type="GO" id="GO:0005525">
    <property type="term" value="F:GTP binding"/>
    <property type="evidence" value="ECO:0007669"/>
    <property type="project" value="UniProtKB-KW"/>
</dbReference>
<dbReference type="Proteomes" id="UP000186804">
    <property type="component" value="Unassembled WGS sequence"/>
</dbReference>
<evidence type="ECO:0000256" key="4">
    <source>
        <dbReference type="ARBA" id="ARBA00023288"/>
    </source>
</evidence>
<dbReference type="FunFam" id="3.40.50.300:FF:000086">
    <property type="entry name" value="Ras-related small GTPase"/>
    <property type="match status" value="1"/>
</dbReference>
<sequence length="213" mass="23979">MAVSSSRSNRKRVLLKVIILGDSGVGKTSLMNQYVNKKFSMQYKATIGADFLTKDIVIDNKLVTLQIWDTAGQERFQSLGVAFYRGADCCALVYDMTNPKSFDGLEAWREEFLIQAAPKDPNCFPFVVIGNKLDLDQKSRKVSSQRALAWCKDKHIQHFETSAKNATNVDEAFEEIGRRALSRETTDEQAYFPEPLTLNNQNQQEFGLSGCSC</sequence>
<dbReference type="SUPFAM" id="SSF52540">
    <property type="entry name" value="P-loop containing nucleoside triphosphate hydrolases"/>
    <property type="match status" value="1"/>
</dbReference>
<accession>A0A1J4MS63</accession>
<dbReference type="AlphaFoldDB" id="A0A1J4MS63"/>
<dbReference type="PROSITE" id="PS51420">
    <property type="entry name" value="RHO"/>
    <property type="match status" value="1"/>
</dbReference>
<comment type="similarity">
    <text evidence="1">Belongs to the small GTPase superfamily. Rab family.</text>
</comment>
<evidence type="ECO:0000256" key="3">
    <source>
        <dbReference type="ARBA" id="ARBA00023134"/>
    </source>
</evidence>
<organism evidence="6 7">
    <name type="scientific">Cryptosporidium andersoni</name>
    <dbReference type="NCBI Taxonomy" id="117008"/>
    <lineage>
        <taxon>Eukaryota</taxon>
        <taxon>Sar</taxon>
        <taxon>Alveolata</taxon>
        <taxon>Apicomplexa</taxon>
        <taxon>Conoidasida</taxon>
        <taxon>Coccidia</taxon>
        <taxon>Eucoccidiorida</taxon>
        <taxon>Eimeriorina</taxon>
        <taxon>Cryptosporidiidae</taxon>
        <taxon>Cryptosporidium</taxon>
    </lineage>
</organism>
<dbReference type="PROSITE" id="PS51421">
    <property type="entry name" value="RAS"/>
    <property type="match status" value="1"/>
</dbReference>
<keyword evidence="3" id="KW-0342">GTP-binding</keyword>
<proteinExistence type="inferred from homology"/>
<dbReference type="SMART" id="SM00176">
    <property type="entry name" value="RAN"/>
    <property type="match status" value="1"/>
</dbReference>
<dbReference type="Pfam" id="PF00071">
    <property type="entry name" value="Ras"/>
    <property type="match status" value="1"/>
</dbReference>
<dbReference type="InterPro" id="IPR027417">
    <property type="entry name" value="P-loop_NTPase"/>
</dbReference>
<dbReference type="PANTHER" id="PTHR47981:SF20">
    <property type="entry name" value="RAS-RELATED PROTEIN RAB-7A"/>
    <property type="match status" value="1"/>
</dbReference>
<dbReference type="NCBIfam" id="TIGR00231">
    <property type="entry name" value="small_GTP"/>
    <property type="match status" value="1"/>
</dbReference>
<protein>
    <submittedName>
        <fullName evidence="6">Rab7 GTPase protein</fullName>
    </submittedName>
</protein>
<dbReference type="Gene3D" id="3.40.50.300">
    <property type="entry name" value="P-loop containing nucleotide triphosphate hydrolases"/>
    <property type="match status" value="1"/>
</dbReference>
<dbReference type="InterPro" id="IPR005225">
    <property type="entry name" value="Small_GTP-bd"/>
</dbReference>
<keyword evidence="2" id="KW-0547">Nucleotide-binding</keyword>